<evidence type="ECO:0000256" key="7">
    <source>
        <dbReference type="ARBA" id="ARBA00022801"/>
    </source>
</evidence>
<evidence type="ECO:0000256" key="1">
    <source>
        <dbReference type="ARBA" id="ARBA00000077"/>
    </source>
</evidence>
<dbReference type="Pfam" id="PF00075">
    <property type="entry name" value="RNase_H"/>
    <property type="match status" value="1"/>
</dbReference>
<evidence type="ECO:0000256" key="6">
    <source>
        <dbReference type="ARBA" id="ARBA00022759"/>
    </source>
</evidence>
<dbReference type="InterPro" id="IPR043764">
    <property type="entry name" value="DUF5710"/>
</dbReference>
<dbReference type="EMBL" id="MN740526">
    <property type="protein sequence ID" value="QHU31365.1"/>
    <property type="molecule type" value="Genomic_DNA"/>
</dbReference>
<evidence type="ECO:0000256" key="4">
    <source>
        <dbReference type="ARBA" id="ARBA00022722"/>
    </source>
</evidence>
<dbReference type="EC" id="3.1.26.4" evidence="3"/>
<comment type="similarity">
    <text evidence="2">Belongs to the RNase H family.</text>
</comment>
<dbReference type="InterPro" id="IPR012337">
    <property type="entry name" value="RNaseH-like_sf"/>
</dbReference>
<dbReference type="InterPro" id="IPR036397">
    <property type="entry name" value="RNaseH_sf"/>
</dbReference>
<proteinExistence type="inferred from homology"/>
<dbReference type="Pfam" id="PF18974">
    <property type="entry name" value="DUF5710"/>
    <property type="match status" value="2"/>
</dbReference>
<keyword evidence="6" id="KW-0255">Endonuclease</keyword>
<organism evidence="9">
    <name type="scientific">viral metagenome</name>
    <dbReference type="NCBI Taxonomy" id="1070528"/>
    <lineage>
        <taxon>unclassified sequences</taxon>
        <taxon>metagenomes</taxon>
        <taxon>organismal metagenomes</taxon>
    </lineage>
</organism>
<dbReference type="SUPFAM" id="SSF53098">
    <property type="entry name" value="Ribonuclease H-like"/>
    <property type="match status" value="1"/>
</dbReference>
<dbReference type="CDD" id="cd09280">
    <property type="entry name" value="RNase_HI_eukaryote_like"/>
    <property type="match status" value="1"/>
</dbReference>
<comment type="catalytic activity">
    <reaction evidence="1">
        <text>Endonucleolytic cleavage to 5'-phosphomonoester.</text>
        <dbReference type="EC" id="3.1.26.4"/>
    </reaction>
</comment>
<accession>A0A6C0LMY6</accession>
<evidence type="ECO:0000313" key="9">
    <source>
        <dbReference type="EMBL" id="QHU31365.1"/>
    </source>
</evidence>
<dbReference type="PROSITE" id="PS50879">
    <property type="entry name" value="RNASE_H_1"/>
    <property type="match status" value="1"/>
</dbReference>
<keyword evidence="7" id="KW-0378">Hydrolase</keyword>
<sequence length="306" mass="34326">MSDADAAATATAINIYIDGSCIHNGSPNAIAGYGVYFKEGDPRNEYARVVGKQTNNTGELTAFIRAVEKILDEPTQDAKVAKANIYTDSEYVMKCAGAYGDKLAKNDWKTSTGKVPPNLKLIQRIQEIYKPNKKRFTLQHIKAHTGFNDEHSMGNAEADRLANLAVGVVVSISSMASSSPRETLDDTLISNIKMKEASICHKHYINIKFDYKDDAKALGAKWDMSCKKWYYEDNLSDANKIAILEIEKKSESDVEVHTKEYVKIPFSRKKEAQNLGCRWDSEKKSWYYMSNLDKKKIDGIKKIEAA</sequence>
<dbReference type="InterPro" id="IPR050092">
    <property type="entry name" value="RNase_H"/>
</dbReference>
<reference evidence="9" key="1">
    <citation type="journal article" date="2020" name="Nature">
        <title>Giant virus diversity and host interactions through global metagenomics.</title>
        <authorList>
            <person name="Schulz F."/>
            <person name="Roux S."/>
            <person name="Paez-Espino D."/>
            <person name="Jungbluth S."/>
            <person name="Walsh D.A."/>
            <person name="Denef V.J."/>
            <person name="McMahon K.D."/>
            <person name="Konstantinidis K.T."/>
            <person name="Eloe-Fadrosh E.A."/>
            <person name="Kyrpides N.C."/>
            <person name="Woyke T."/>
        </authorList>
    </citation>
    <scope>NUCLEOTIDE SEQUENCE</scope>
    <source>
        <strain evidence="9">GVMAG-M-3300027963-21</strain>
    </source>
</reference>
<protein>
    <recommendedName>
        <fullName evidence="3">ribonuclease H</fullName>
        <ecNumber evidence="3">3.1.26.4</ecNumber>
    </recommendedName>
</protein>
<evidence type="ECO:0000256" key="5">
    <source>
        <dbReference type="ARBA" id="ARBA00022723"/>
    </source>
</evidence>
<dbReference type="PANTHER" id="PTHR10642:SF26">
    <property type="entry name" value="RIBONUCLEASE H1"/>
    <property type="match status" value="1"/>
</dbReference>
<dbReference type="InterPro" id="IPR002156">
    <property type="entry name" value="RNaseH_domain"/>
</dbReference>
<dbReference type="PANTHER" id="PTHR10642">
    <property type="entry name" value="RIBONUCLEASE H1"/>
    <property type="match status" value="1"/>
</dbReference>
<dbReference type="GO" id="GO:0043137">
    <property type="term" value="P:DNA replication, removal of RNA primer"/>
    <property type="evidence" value="ECO:0007669"/>
    <property type="project" value="TreeGrafter"/>
</dbReference>
<name>A0A6C0LMY6_9ZZZZ</name>
<dbReference type="GO" id="GO:0046872">
    <property type="term" value="F:metal ion binding"/>
    <property type="evidence" value="ECO:0007669"/>
    <property type="project" value="UniProtKB-KW"/>
</dbReference>
<dbReference type="GO" id="GO:0003676">
    <property type="term" value="F:nucleic acid binding"/>
    <property type="evidence" value="ECO:0007669"/>
    <property type="project" value="InterPro"/>
</dbReference>
<dbReference type="AlphaFoldDB" id="A0A6C0LMY6"/>
<evidence type="ECO:0000256" key="3">
    <source>
        <dbReference type="ARBA" id="ARBA00012180"/>
    </source>
</evidence>
<keyword evidence="5" id="KW-0479">Metal-binding</keyword>
<feature type="domain" description="RNase H type-1" evidence="8">
    <location>
        <begin position="9"/>
        <end position="167"/>
    </location>
</feature>
<dbReference type="Gene3D" id="3.30.420.10">
    <property type="entry name" value="Ribonuclease H-like superfamily/Ribonuclease H"/>
    <property type="match status" value="1"/>
</dbReference>
<dbReference type="GO" id="GO:0004523">
    <property type="term" value="F:RNA-DNA hybrid ribonuclease activity"/>
    <property type="evidence" value="ECO:0007669"/>
    <property type="project" value="UniProtKB-EC"/>
</dbReference>
<evidence type="ECO:0000256" key="2">
    <source>
        <dbReference type="ARBA" id="ARBA00005300"/>
    </source>
</evidence>
<evidence type="ECO:0000259" key="8">
    <source>
        <dbReference type="PROSITE" id="PS50879"/>
    </source>
</evidence>
<keyword evidence="4" id="KW-0540">Nuclease</keyword>